<feature type="domain" description="Glycosyltransferase 2-like" evidence="2">
    <location>
        <begin position="43"/>
        <end position="202"/>
    </location>
</feature>
<dbReference type="Pfam" id="PF00535">
    <property type="entry name" value="Glycos_transf_2"/>
    <property type="match status" value="1"/>
</dbReference>
<evidence type="ECO:0000313" key="3">
    <source>
        <dbReference type="EMBL" id="MFC0080806.1"/>
    </source>
</evidence>
<keyword evidence="4" id="KW-1185">Reference proteome</keyword>
<dbReference type="RefSeq" id="WP_377787380.1">
    <property type="nucleotide sequence ID" value="NZ_JBHLYQ010000006.1"/>
</dbReference>
<dbReference type="Proteomes" id="UP001589788">
    <property type="component" value="Unassembled WGS sequence"/>
</dbReference>
<protein>
    <submittedName>
        <fullName evidence="3">Glycosyltransferase family 2 protein</fullName>
    </submittedName>
</protein>
<sequence>MTSWGRDAATVRRQAAVRDLVMGLGRQDFERRHPGARLAPVVVLITAYEEADNIGPVLDAVPAAIGDLAVSTLVVVDGGHDGTEDVVAARGALCARLPVNMGQGVALRLGYRLCDELGARYVVTVDADGQNDPREVPGLLAPVLAGEADFVVASRRLGQDRTADRFRRAGVVVFSALLSWLTGQRLTDTSNGFRALRIEVLRAVRLEQDQYQTAELLLSAAACGFRLAERPTVWHPRASGHSKKGGNLWFGFRYASVIARTAWRERRRLPGLGGRPALP</sequence>
<dbReference type="Gene3D" id="3.90.550.10">
    <property type="entry name" value="Spore Coat Polysaccharide Biosynthesis Protein SpsA, Chain A"/>
    <property type="match status" value="1"/>
</dbReference>
<organism evidence="3 4">
    <name type="scientific">Aciditerrimonas ferrireducens</name>
    <dbReference type="NCBI Taxonomy" id="667306"/>
    <lineage>
        <taxon>Bacteria</taxon>
        <taxon>Bacillati</taxon>
        <taxon>Actinomycetota</taxon>
        <taxon>Acidimicrobiia</taxon>
        <taxon>Acidimicrobiales</taxon>
        <taxon>Acidimicrobiaceae</taxon>
        <taxon>Aciditerrimonas</taxon>
    </lineage>
</organism>
<dbReference type="SUPFAM" id="SSF53448">
    <property type="entry name" value="Nucleotide-diphospho-sugar transferases"/>
    <property type="match status" value="1"/>
</dbReference>
<dbReference type="InterPro" id="IPR029044">
    <property type="entry name" value="Nucleotide-diphossugar_trans"/>
</dbReference>
<reference evidence="3 4" key="1">
    <citation type="submission" date="2024-09" db="EMBL/GenBank/DDBJ databases">
        <authorList>
            <person name="Sun Q."/>
            <person name="Mori K."/>
        </authorList>
    </citation>
    <scope>NUCLEOTIDE SEQUENCE [LARGE SCALE GENOMIC DNA]</scope>
    <source>
        <strain evidence="3 4">JCM 15389</strain>
    </source>
</reference>
<dbReference type="PANTHER" id="PTHR48090:SF7">
    <property type="entry name" value="RFBJ PROTEIN"/>
    <property type="match status" value="1"/>
</dbReference>
<evidence type="ECO:0000313" key="4">
    <source>
        <dbReference type="Proteomes" id="UP001589788"/>
    </source>
</evidence>
<proteinExistence type="inferred from homology"/>
<evidence type="ECO:0000256" key="1">
    <source>
        <dbReference type="ARBA" id="ARBA00006739"/>
    </source>
</evidence>
<comment type="caution">
    <text evidence="3">The sequence shown here is derived from an EMBL/GenBank/DDBJ whole genome shotgun (WGS) entry which is preliminary data.</text>
</comment>
<accession>A0ABV6BZE4</accession>
<gene>
    <name evidence="3" type="ORF">ACFFRE_01365</name>
</gene>
<name>A0ABV6BZE4_9ACTN</name>
<dbReference type="PANTHER" id="PTHR48090">
    <property type="entry name" value="UNDECAPRENYL-PHOSPHATE 4-DEOXY-4-FORMAMIDO-L-ARABINOSE TRANSFERASE-RELATED"/>
    <property type="match status" value="1"/>
</dbReference>
<dbReference type="CDD" id="cd04179">
    <property type="entry name" value="DPM_DPG-synthase_like"/>
    <property type="match status" value="1"/>
</dbReference>
<comment type="similarity">
    <text evidence="1">Belongs to the glycosyltransferase 2 family.</text>
</comment>
<dbReference type="EMBL" id="JBHLYQ010000006">
    <property type="protein sequence ID" value="MFC0080806.1"/>
    <property type="molecule type" value="Genomic_DNA"/>
</dbReference>
<dbReference type="InterPro" id="IPR001173">
    <property type="entry name" value="Glyco_trans_2-like"/>
</dbReference>
<dbReference type="InterPro" id="IPR050256">
    <property type="entry name" value="Glycosyltransferase_2"/>
</dbReference>
<evidence type="ECO:0000259" key="2">
    <source>
        <dbReference type="Pfam" id="PF00535"/>
    </source>
</evidence>